<evidence type="ECO:0000313" key="1">
    <source>
        <dbReference type="EMBL" id="AQG80064.1"/>
    </source>
</evidence>
<sequence>MNWLNYSQYVLEQVSFDRRLFRKELRKFLRLLPPMEQTQLLRWCRSRTRRSRQQAVQMA</sequence>
<accession>A0A1P9WXF2</accession>
<dbReference type="KEGG" id="smon:AWR27_12450"/>
<name>A0A1P9WXF2_9BACT</name>
<organism evidence="1 2">
    <name type="scientific">Spirosoma montaniterrae</name>
    <dbReference type="NCBI Taxonomy" id="1178516"/>
    <lineage>
        <taxon>Bacteria</taxon>
        <taxon>Pseudomonadati</taxon>
        <taxon>Bacteroidota</taxon>
        <taxon>Cytophagia</taxon>
        <taxon>Cytophagales</taxon>
        <taxon>Cytophagaceae</taxon>
        <taxon>Spirosoma</taxon>
    </lineage>
</organism>
<evidence type="ECO:0000313" key="2">
    <source>
        <dbReference type="Proteomes" id="UP000187941"/>
    </source>
</evidence>
<protein>
    <submittedName>
        <fullName evidence="1">Uncharacterized protein</fullName>
    </submittedName>
</protein>
<reference evidence="1 2" key="1">
    <citation type="submission" date="2016-01" db="EMBL/GenBank/DDBJ databases">
        <authorList>
            <person name="Oliw E.H."/>
        </authorList>
    </citation>
    <scope>NUCLEOTIDE SEQUENCE [LARGE SCALE GENOMIC DNA]</scope>
    <source>
        <strain evidence="1 2">DY10</strain>
    </source>
</reference>
<dbReference type="AlphaFoldDB" id="A0A1P9WXF2"/>
<dbReference type="EMBL" id="CP014263">
    <property type="protein sequence ID" value="AQG80064.1"/>
    <property type="molecule type" value="Genomic_DNA"/>
</dbReference>
<proteinExistence type="predicted"/>
<dbReference type="Proteomes" id="UP000187941">
    <property type="component" value="Chromosome"/>
</dbReference>
<keyword evidence="2" id="KW-1185">Reference proteome</keyword>
<gene>
    <name evidence="1" type="ORF">AWR27_12450</name>
</gene>
<dbReference type="RefSeq" id="WP_077131490.1">
    <property type="nucleotide sequence ID" value="NZ_CP014263.1"/>
</dbReference>
<dbReference type="STRING" id="1178516.AWR27_12450"/>